<dbReference type="InterPro" id="IPR057727">
    <property type="entry name" value="WCX_dom"/>
</dbReference>
<dbReference type="InterPro" id="IPR051534">
    <property type="entry name" value="CBASS_pafABC_assoc_protein"/>
</dbReference>
<keyword evidence="5" id="KW-1185">Reference proteome</keyword>
<evidence type="ECO:0000259" key="3">
    <source>
        <dbReference type="PROSITE" id="PS51000"/>
    </source>
</evidence>
<protein>
    <submittedName>
        <fullName evidence="4">YafY family protein</fullName>
    </submittedName>
</protein>
<dbReference type="SUPFAM" id="SSF46785">
    <property type="entry name" value="Winged helix' DNA-binding domain"/>
    <property type="match status" value="1"/>
</dbReference>
<sequence length="329" mass="35600">MTRPTARVLALLEILQGGGTRTVAELAGRLEVDERTVRRYAAHLIDLDVPVRTVRGRYGGYRLAPGFRMPPLMLTDDEALAVLLGLVTGQAATSAVARESATAKVRRVLPEALGRKLDALLETLDFTTPAKAGTSPETAVLLTLAEAARDRRPVAVAYTAWDGRRSERTVHPYGIVAHSGRWYVTGEDSASGEVRTFRLDRIASATPAAGSFTVPDGFDPGERVLAGLAEVPRPHDVSVRVRASAEQVRPRLPAGIATVTAIPGDDGWVRVRLRAERLDWVPALLASLDRPFAIETPDALRDQVRSLAGRLTAWTAADSGEIVEEPERR</sequence>
<reference evidence="4 5" key="1">
    <citation type="submission" date="2023-12" db="EMBL/GenBank/DDBJ databases">
        <title>Amycolatopsis sp. V23-08.</title>
        <authorList>
            <person name="Somphong A."/>
        </authorList>
    </citation>
    <scope>NUCLEOTIDE SEQUENCE [LARGE SCALE GENOMIC DNA]</scope>
    <source>
        <strain evidence="4 5">V23-08</strain>
    </source>
</reference>
<evidence type="ECO:0000313" key="5">
    <source>
        <dbReference type="Proteomes" id="UP001304298"/>
    </source>
</evidence>
<dbReference type="InterPro" id="IPR013196">
    <property type="entry name" value="HTH_11"/>
</dbReference>
<dbReference type="Proteomes" id="UP001304298">
    <property type="component" value="Unassembled WGS sequence"/>
</dbReference>
<dbReference type="RefSeq" id="WP_323331531.1">
    <property type="nucleotide sequence ID" value="NZ_JAYFSI010000007.1"/>
</dbReference>
<dbReference type="PROSITE" id="PS52050">
    <property type="entry name" value="WYL"/>
    <property type="match status" value="1"/>
</dbReference>
<keyword evidence="1" id="KW-0805">Transcription regulation</keyword>
<feature type="domain" description="HTH deoR-type" evidence="3">
    <location>
        <begin position="4"/>
        <end position="63"/>
    </location>
</feature>
<dbReference type="Pfam" id="PF13280">
    <property type="entry name" value="WYL"/>
    <property type="match status" value="1"/>
</dbReference>
<dbReference type="InterPro" id="IPR026881">
    <property type="entry name" value="WYL_dom"/>
</dbReference>
<evidence type="ECO:0000256" key="1">
    <source>
        <dbReference type="ARBA" id="ARBA00023015"/>
    </source>
</evidence>
<proteinExistence type="predicted"/>
<dbReference type="PANTHER" id="PTHR34580:SF3">
    <property type="entry name" value="PROTEIN PAFB"/>
    <property type="match status" value="1"/>
</dbReference>
<comment type="caution">
    <text evidence="4">The sequence shown here is derived from an EMBL/GenBank/DDBJ whole genome shotgun (WGS) entry which is preliminary data.</text>
</comment>
<gene>
    <name evidence="4" type="ORF">VA596_29990</name>
</gene>
<evidence type="ECO:0000313" key="4">
    <source>
        <dbReference type="EMBL" id="MEA5363798.1"/>
    </source>
</evidence>
<dbReference type="InterPro" id="IPR001034">
    <property type="entry name" value="DeoR_HTH"/>
</dbReference>
<dbReference type="PROSITE" id="PS51000">
    <property type="entry name" value="HTH_DEOR_2"/>
    <property type="match status" value="1"/>
</dbReference>
<dbReference type="Gene3D" id="1.10.10.10">
    <property type="entry name" value="Winged helix-like DNA-binding domain superfamily/Winged helix DNA-binding domain"/>
    <property type="match status" value="1"/>
</dbReference>
<dbReference type="InterPro" id="IPR036388">
    <property type="entry name" value="WH-like_DNA-bd_sf"/>
</dbReference>
<keyword evidence="2" id="KW-0804">Transcription</keyword>
<dbReference type="Pfam" id="PF25583">
    <property type="entry name" value="WCX"/>
    <property type="match status" value="1"/>
</dbReference>
<dbReference type="PANTHER" id="PTHR34580">
    <property type="match status" value="1"/>
</dbReference>
<dbReference type="Pfam" id="PF08279">
    <property type="entry name" value="HTH_11"/>
    <property type="match status" value="1"/>
</dbReference>
<evidence type="ECO:0000256" key="2">
    <source>
        <dbReference type="ARBA" id="ARBA00023163"/>
    </source>
</evidence>
<organism evidence="4 5">
    <name type="scientific">Amycolatopsis heterodermiae</name>
    <dbReference type="NCBI Taxonomy" id="3110235"/>
    <lineage>
        <taxon>Bacteria</taxon>
        <taxon>Bacillati</taxon>
        <taxon>Actinomycetota</taxon>
        <taxon>Actinomycetes</taxon>
        <taxon>Pseudonocardiales</taxon>
        <taxon>Pseudonocardiaceae</taxon>
        <taxon>Amycolatopsis</taxon>
    </lineage>
</organism>
<dbReference type="PIRSF" id="PIRSF016838">
    <property type="entry name" value="PafC"/>
    <property type="match status" value="1"/>
</dbReference>
<name>A0ABU5RCC8_9PSEU</name>
<dbReference type="InterPro" id="IPR028349">
    <property type="entry name" value="PafC-like"/>
</dbReference>
<accession>A0ABU5RCC8</accession>
<dbReference type="EMBL" id="JAYFSI010000007">
    <property type="protein sequence ID" value="MEA5363798.1"/>
    <property type="molecule type" value="Genomic_DNA"/>
</dbReference>
<dbReference type="InterPro" id="IPR036390">
    <property type="entry name" value="WH_DNA-bd_sf"/>
</dbReference>